<proteinExistence type="predicted"/>
<gene>
    <name evidence="2" type="ORF">FIU21_04680</name>
</gene>
<dbReference type="Proteomes" id="UP000500843">
    <property type="component" value="Chromosome 1"/>
</dbReference>
<organism evidence="2 3">
    <name type="scientific">Prevotella melaninogenica</name>
    <dbReference type="NCBI Taxonomy" id="28132"/>
    <lineage>
        <taxon>Bacteria</taxon>
        <taxon>Pseudomonadati</taxon>
        <taxon>Bacteroidota</taxon>
        <taxon>Bacteroidia</taxon>
        <taxon>Bacteroidales</taxon>
        <taxon>Prevotellaceae</taxon>
        <taxon>Prevotella</taxon>
    </lineage>
</organism>
<dbReference type="SUPFAM" id="SSF160631">
    <property type="entry name" value="SMI1/KNR4-like"/>
    <property type="match status" value="1"/>
</dbReference>
<dbReference type="RefSeq" id="WP_004360343.1">
    <property type="nucleotide sequence ID" value="NZ_CP054010.1"/>
</dbReference>
<dbReference type="Gene3D" id="3.40.1580.10">
    <property type="entry name" value="SMI1/KNR4-like"/>
    <property type="match status" value="1"/>
</dbReference>
<sequence>MNKTYRDLIYRFQNQGIEESQSTGAILIGKAPHIAPEAWLNTLYPPLSKNDVQALEKELGMEIPIDYKKFLLDVSNGLDILVGTFCLDGLRRNYKRSTDESRQPFSIITANIRERPRNAADNHFFIGGYDWDGSYLYIDKRTSTVHYCDRDDATSLFQWETFEQMLISELKRIYSLFDERGRKIDEDLYTTPIKR</sequence>
<dbReference type="SMART" id="SM00860">
    <property type="entry name" value="SMI1_KNR4"/>
    <property type="match status" value="1"/>
</dbReference>
<feature type="domain" description="Knr4/Smi1-like" evidence="1">
    <location>
        <begin position="46"/>
        <end position="168"/>
    </location>
</feature>
<dbReference type="EMBL" id="CP054010">
    <property type="protein sequence ID" value="QKH88243.1"/>
    <property type="molecule type" value="Genomic_DNA"/>
</dbReference>
<dbReference type="Pfam" id="PF09346">
    <property type="entry name" value="SMI1_KNR4"/>
    <property type="match status" value="1"/>
</dbReference>
<protein>
    <submittedName>
        <fullName evidence="2">SMI1/KNR4 family protein</fullName>
    </submittedName>
</protein>
<dbReference type="AlphaFoldDB" id="A0A7D4L255"/>
<name>A0A7D4L255_9BACT</name>
<reference evidence="2 3" key="1">
    <citation type="submission" date="2020-05" db="EMBL/GenBank/DDBJ databases">
        <title>FDA dAtabase for Regulatory Grade micrObial Sequences (FDA-ARGOS): Supporting development and validation of Infectious Disease Dx tests.</title>
        <authorList>
            <person name="Moreno J."/>
            <person name="Tallon L."/>
            <person name="Sadzewicz L."/>
            <person name="Zhao X."/>
            <person name="Vavikolanu K."/>
            <person name="Mehta A."/>
            <person name="Aluvathingal J."/>
            <person name="Nadendla S."/>
            <person name="Myers T."/>
            <person name="Yan Y."/>
            <person name="Sichtig H."/>
        </authorList>
    </citation>
    <scope>NUCLEOTIDE SEQUENCE [LARGE SCALE GENOMIC DNA]</scope>
    <source>
        <strain evidence="2 3">FDAARGOS_760</strain>
    </source>
</reference>
<evidence type="ECO:0000313" key="2">
    <source>
        <dbReference type="EMBL" id="QKH88243.1"/>
    </source>
</evidence>
<dbReference type="InterPro" id="IPR037883">
    <property type="entry name" value="Knr4/Smi1-like_sf"/>
</dbReference>
<accession>A0A7D4L255</accession>
<evidence type="ECO:0000259" key="1">
    <source>
        <dbReference type="SMART" id="SM00860"/>
    </source>
</evidence>
<dbReference type="InterPro" id="IPR018958">
    <property type="entry name" value="Knr4/Smi1-like_dom"/>
</dbReference>
<evidence type="ECO:0000313" key="3">
    <source>
        <dbReference type="Proteomes" id="UP000500843"/>
    </source>
</evidence>